<dbReference type="InterPro" id="IPR000560">
    <property type="entry name" value="His_Pase_clade-2"/>
</dbReference>
<protein>
    <submittedName>
        <fullName evidence="6">Lysosomal acid phosphatase</fullName>
    </submittedName>
</protein>
<evidence type="ECO:0000256" key="5">
    <source>
        <dbReference type="SAM" id="SignalP"/>
    </source>
</evidence>
<dbReference type="InterPro" id="IPR029033">
    <property type="entry name" value="His_PPase_superfam"/>
</dbReference>
<dbReference type="Pfam" id="PF00328">
    <property type="entry name" value="His_Phos_2"/>
    <property type="match status" value="1"/>
</dbReference>
<reference evidence="6" key="1">
    <citation type="submission" date="2020-06" db="EMBL/GenBank/DDBJ databases">
        <authorList>
            <consortium name="Plant Systems Biology data submission"/>
        </authorList>
    </citation>
    <scope>NUCLEOTIDE SEQUENCE</scope>
    <source>
        <strain evidence="6">D6</strain>
    </source>
</reference>
<dbReference type="AlphaFoldDB" id="A0A9N8EZX6"/>
<keyword evidence="4" id="KW-0472">Membrane</keyword>
<organism evidence="6 7">
    <name type="scientific">Seminavis robusta</name>
    <dbReference type="NCBI Taxonomy" id="568900"/>
    <lineage>
        <taxon>Eukaryota</taxon>
        <taxon>Sar</taxon>
        <taxon>Stramenopiles</taxon>
        <taxon>Ochrophyta</taxon>
        <taxon>Bacillariophyta</taxon>
        <taxon>Bacillariophyceae</taxon>
        <taxon>Bacillariophycidae</taxon>
        <taxon>Naviculales</taxon>
        <taxon>Naviculaceae</taxon>
        <taxon>Seminavis</taxon>
    </lineage>
</organism>
<dbReference type="PANTHER" id="PTHR11567:SF110">
    <property type="entry name" value="2-PHOSPHOXYLOSE PHOSPHATASE 1"/>
    <property type="match status" value="1"/>
</dbReference>
<dbReference type="PROSITE" id="PS00616">
    <property type="entry name" value="HIS_ACID_PHOSPHAT_1"/>
    <property type="match status" value="1"/>
</dbReference>
<accession>A0A9N8EZX6</accession>
<keyword evidence="4" id="KW-0812">Transmembrane</keyword>
<dbReference type="Proteomes" id="UP001153069">
    <property type="component" value="Unassembled WGS sequence"/>
</dbReference>
<feature type="region of interest" description="Disordered" evidence="3">
    <location>
        <begin position="646"/>
        <end position="694"/>
    </location>
</feature>
<keyword evidence="5" id="KW-0732">Signal</keyword>
<dbReference type="OrthoDB" id="10257284at2759"/>
<keyword evidence="4" id="KW-1133">Transmembrane helix</keyword>
<dbReference type="EMBL" id="CAICTM010002689">
    <property type="protein sequence ID" value="CAB9529968.1"/>
    <property type="molecule type" value="Genomic_DNA"/>
</dbReference>
<dbReference type="GO" id="GO:0016791">
    <property type="term" value="F:phosphatase activity"/>
    <property type="evidence" value="ECO:0007669"/>
    <property type="project" value="TreeGrafter"/>
</dbReference>
<feature type="chain" id="PRO_5040331181" evidence="5">
    <location>
        <begin position="36"/>
        <end position="694"/>
    </location>
</feature>
<comment type="similarity">
    <text evidence="1">Belongs to the histidine acid phosphatase family.</text>
</comment>
<evidence type="ECO:0000256" key="1">
    <source>
        <dbReference type="ARBA" id="ARBA00005375"/>
    </source>
</evidence>
<evidence type="ECO:0000313" key="6">
    <source>
        <dbReference type="EMBL" id="CAB9529968.1"/>
    </source>
</evidence>
<dbReference type="InterPro" id="IPR050645">
    <property type="entry name" value="Histidine_acid_phosphatase"/>
</dbReference>
<feature type="region of interest" description="Disordered" evidence="3">
    <location>
        <begin position="358"/>
        <end position="378"/>
    </location>
</feature>
<gene>
    <name evidence="6" type="ORF">SEMRO_2691_G334770.1</name>
</gene>
<feature type="compositionally biased region" description="Acidic residues" evidence="3">
    <location>
        <begin position="539"/>
        <end position="551"/>
    </location>
</feature>
<evidence type="ECO:0000256" key="4">
    <source>
        <dbReference type="SAM" id="Phobius"/>
    </source>
</evidence>
<feature type="transmembrane region" description="Helical" evidence="4">
    <location>
        <begin position="590"/>
        <end position="616"/>
    </location>
</feature>
<dbReference type="CDD" id="cd07061">
    <property type="entry name" value="HP_HAP_like"/>
    <property type="match status" value="1"/>
</dbReference>
<proteinExistence type="inferred from homology"/>
<dbReference type="PROSITE" id="PS00778">
    <property type="entry name" value="HIS_ACID_PHOSPHAT_2"/>
    <property type="match status" value="1"/>
</dbReference>
<keyword evidence="7" id="KW-1185">Reference proteome</keyword>
<dbReference type="PANTHER" id="PTHR11567">
    <property type="entry name" value="ACID PHOSPHATASE-RELATED"/>
    <property type="match status" value="1"/>
</dbReference>
<comment type="caution">
    <text evidence="6">The sequence shown here is derived from an EMBL/GenBank/DDBJ whole genome shotgun (WGS) entry which is preliminary data.</text>
</comment>
<dbReference type="InterPro" id="IPR033379">
    <property type="entry name" value="Acid_Pase_AS"/>
</dbReference>
<sequence>MKTSAGGRTAAGSSLAAAWPLAVVLMTFLSPTATAFDEEKNWYTRYPAYPPYCSTPDEMATRGIPPLDVDGGGNSSLKLGDSSLRHVTVLLRHGARTPWGNTLNCWDDYWSNPETGVWDCNLTAWLSPPPPERVTEEGAEAGNDEAMFLFEKRYDALNFPSGNLSNFLNGTCQKGQLLLQGYKQELQNGKFLRDAYIHDNSNENTPRLTLLDVRPGRGYLKNGPWQAVYYRVDDEARTLMSGQVILRGLFGKEMDHYYEKKSKYPVIPLHTADYKRDIISTNENICPRLKEMREDMENSTEYAAKFKESEEAKTLIDFTRTVLQLPDQTQDMHAIDCLMTTMCTDRPLPDAVNDYQPSNRREEQEIQVEQPEGSGDYGPNLFNRLMDLDVEKYTHVSKANDSEYAKLAMAPLWHEILDKLEPHLSSDDASPKLAVYSGHDTTIIHLLASLGQNVWGDKDWPPYASMIAIEIHEFKQDTDKFPTGFAFRLIFNGEAITSLIDGCRADMDVCDVTVLLNRVKSFASNLDNRDCSPKKQAPPEEETTEEETTEEGALDLANLDLDIFRSITPDDEMDYMKSEGKHIIATPEGIVALVFICLLCFILGSMFSCFCCKLCCRVRRRPRGSQLVATDDNCDDLALTTTGESSYHDNAEESNFDNDGQTKSYTDDYGATEAGRGYRGKGYRDPPGFNNRIS</sequence>
<name>A0A9N8EZX6_9STRA</name>
<evidence type="ECO:0000313" key="7">
    <source>
        <dbReference type="Proteomes" id="UP001153069"/>
    </source>
</evidence>
<evidence type="ECO:0000256" key="3">
    <source>
        <dbReference type="SAM" id="MobiDB-lite"/>
    </source>
</evidence>
<keyword evidence="2" id="KW-0378">Hydrolase</keyword>
<feature type="region of interest" description="Disordered" evidence="3">
    <location>
        <begin position="526"/>
        <end position="551"/>
    </location>
</feature>
<dbReference type="Gene3D" id="3.40.50.1240">
    <property type="entry name" value="Phosphoglycerate mutase-like"/>
    <property type="match status" value="1"/>
</dbReference>
<dbReference type="SUPFAM" id="SSF53254">
    <property type="entry name" value="Phosphoglycerate mutase-like"/>
    <property type="match status" value="1"/>
</dbReference>
<feature type="signal peptide" evidence="5">
    <location>
        <begin position="1"/>
        <end position="35"/>
    </location>
</feature>
<evidence type="ECO:0000256" key="2">
    <source>
        <dbReference type="ARBA" id="ARBA00022801"/>
    </source>
</evidence>